<sequence length="324" mass="35612">MGDLQASVYVDGERSDIDSVDSLSQRLDRDPAAFGWLSLTDPAAAETARVVADLGLKPLLVEDLVDAGQRPKAERHGEALLLVLHPVRTPTPERAVSTGELHVVVTDRWLLTIGHDTGSLVSEVAADLAGRPAVLRRGPRAVAVTLIDRVVDDYAPACDLLEGTADDLVSQVFGGADHIGQEIYRASQQITVLQRAVRPVPAILDELQSDRLLEQADEQLQHRLRDIADHAAHLKDRTAALRDELSRAMDLTLSQQMRAQAEDSRKIAAWAGVLFVPSLVTGVYGMNFRQMPELAWPLGYLWGLGLMLAGGVAMYLIFRWRRWL</sequence>
<comment type="catalytic activity">
    <reaction evidence="10">
        <text>Mg(2+)(in) = Mg(2+)(out)</text>
        <dbReference type="Rhea" id="RHEA:29827"/>
        <dbReference type="ChEBI" id="CHEBI:18420"/>
    </reaction>
</comment>
<keyword evidence="8" id="KW-0406">Ion transport</keyword>
<dbReference type="InterPro" id="IPR045861">
    <property type="entry name" value="CorA_cytoplasmic_dom"/>
</dbReference>
<evidence type="ECO:0000256" key="4">
    <source>
        <dbReference type="ARBA" id="ARBA00022475"/>
    </source>
</evidence>
<evidence type="ECO:0000256" key="11">
    <source>
        <dbReference type="ARBA" id="ARBA00045497"/>
    </source>
</evidence>
<keyword evidence="7 12" id="KW-1133">Transmembrane helix</keyword>
<protein>
    <submittedName>
        <fullName evidence="13">Magnesium and cobalt transport protein CorA</fullName>
    </submittedName>
</protein>
<comment type="similarity">
    <text evidence="2">Belongs to the CorA metal ion transporter (MIT) (TC 1.A.35) family.</text>
</comment>
<dbReference type="InterPro" id="IPR045863">
    <property type="entry name" value="CorA_TM1_TM2"/>
</dbReference>
<feature type="transmembrane region" description="Helical" evidence="12">
    <location>
        <begin position="267"/>
        <end position="286"/>
    </location>
</feature>
<dbReference type="PANTHER" id="PTHR46494:SF1">
    <property type="entry name" value="CORA FAMILY METAL ION TRANSPORTER (EUROFUNG)"/>
    <property type="match status" value="1"/>
</dbReference>
<evidence type="ECO:0000256" key="5">
    <source>
        <dbReference type="ARBA" id="ARBA00022692"/>
    </source>
</evidence>
<evidence type="ECO:0000256" key="3">
    <source>
        <dbReference type="ARBA" id="ARBA00022448"/>
    </source>
</evidence>
<dbReference type="AlphaFoldDB" id="A0A7H0H7T0"/>
<proteinExistence type="inferred from homology"/>
<dbReference type="SUPFAM" id="SSF144083">
    <property type="entry name" value="Magnesium transport protein CorA, transmembrane region"/>
    <property type="match status" value="1"/>
</dbReference>
<evidence type="ECO:0000313" key="13">
    <source>
        <dbReference type="EMBL" id="QNP56596.1"/>
    </source>
</evidence>
<comment type="function">
    <text evidence="11">Mediates influx of magnesium ions. Alternates between open and closed states. Activated by low cytoplasmic Mg(2+) levels. Inactive when cytoplasmic Mg(2+) levels are high.</text>
</comment>
<dbReference type="Gene3D" id="1.20.58.340">
    <property type="entry name" value="Magnesium transport protein CorA, transmembrane region"/>
    <property type="match status" value="2"/>
</dbReference>
<accession>A0A7H0H7T0</accession>
<dbReference type="InterPro" id="IPR002523">
    <property type="entry name" value="MgTranspt_CorA/ZnTranspt_ZntB"/>
</dbReference>
<dbReference type="Gene3D" id="3.30.460.20">
    <property type="entry name" value="CorA soluble domain-like"/>
    <property type="match status" value="1"/>
</dbReference>
<keyword evidence="4" id="KW-1003">Cell membrane</keyword>
<dbReference type="CDD" id="cd12830">
    <property type="entry name" value="MtCorA-like"/>
    <property type="match status" value="1"/>
</dbReference>
<dbReference type="KEGG" id="tdf:H9L22_04070"/>
<evidence type="ECO:0000256" key="2">
    <source>
        <dbReference type="ARBA" id="ARBA00009765"/>
    </source>
</evidence>
<evidence type="ECO:0000256" key="6">
    <source>
        <dbReference type="ARBA" id="ARBA00022842"/>
    </source>
</evidence>
<organism evidence="13 14">
    <name type="scientific">Tessaracoccus defluvii</name>
    <dbReference type="NCBI Taxonomy" id="1285901"/>
    <lineage>
        <taxon>Bacteria</taxon>
        <taxon>Bacillati</taxon>
        <taxon>Actinomycetota</taxon>
        <taxon>Actinomycetes</taxon>
        <taxon>Propionibacteriales</taxon>
        <taxon>Propionibacteriaceae</taxon>
        <taxon>Tessaracoccus</taxon>
    </lineage>
</organism>
<dbReference type="FunFam" id="1.20.58.340:FF:000004">
    <property type="entry name" value="Magnesium transport protein CorA"/>
    <property type="match status" value="1"/>
</dbReference>
<dbReference type="Proteomes" id="UP000516117">
    <property type="component" value="Chromosome"/>
</dbReference>
<dbReference type="GO" id="GO:0005886">
    <property type="term" value="C:plasma membrane"/>
    <property type="evidence" value="ECO:0007669"/>
    <property type="project" value="UniProtKB-SubCell"/>
</dbReference>
<keyword evidence="9 12" id="KW-0472">Membrane</keyword>
<evidence type="ECO:0000256" key="10">
    <source>
        <dbReference type="ARBA" id="ARBA00034269"/>
    </source>
</evidence>
<dbReference type="GO" id="GO:0015095">
    <property type="term" value="F:magnesium ion transmembrane transporter activity"/>
    <property type="evidence" value="ECO:0007669"/>
    <property type="project" value="TreeGrafter"/>
</dbReference>
<dbReference type="GO" id="GO:0015087">
    <property type="term" value="F:cobalt ion transmembrane transporter activity"/>
    <property type="evidence" value="ECO:0007669"/>
    <property type="project" value="TreeGrafter"/>
</dbReference>
<gene>
    <name evidence="13" type="ORF">H9L22_04070</name>
</gene>
<dbReference type="SUPFAM" id="SSF143865">
    <property type="entry name" value="CorA soluble domain-like"/>
    <property type="match status" value="1"/>
</dbReference>
<dbReference type="Pfam" id="PF01544">
    <property type="entry name" value="CorA"/>
    <property type="match status" value="1"/>
</dbReference>
<evidence type="ECO:0000313" key="14">
    <source>
        <dbReference type="Proteomes" id="UP000516117"/>
    </source>
</evidence>
<keyword evidence="6" id="KW-0460">Magnesium</keyword>
<feature type="transmembrane region" description="Helical" evidence="12">
    <location>
        <begin position="298"/>
        <end position="318"/>
    </location>
</feature>
<evidence type="ECO:0000256" key="7">
    <source>
        <dbReference type="ARBA" id="ARBA00022989"/>
    </source>
</evidence>
<reference evidence="13 14" key="1">
    <citation type="submission" date="2020-08" db="EMBL/GenBank/DDBJ databases">
        <title>Genome sequence of Tessaracoccus defluvii JCM 17540T.</title>
        <authorList>
            <person name="Hyun D.-W."/>
            <person name="Bae J.-W."/>
        </authorList>
    </citation>
    <scope>NUCLEOTIDE SEQUENCE [LARGE SCALE GENOMIC DNA]</scope>
    <source>
        <strain evidence="13 14">JCM 17540</strain>
    </source>
</reference>
<evidence type="ECO:0000256" key="9">
    <source>
        <dbReference type="ARBA" id="ARBA00023136"/>
    </source>
</evidence>
<name>A0A7H0H7T0_9ACTN</name>
<keyword evidence="14" id="KW-1185">Reference proteome</keyword>
<dbReference type="RefSeq" id="WP_187721696.1">
    <property type="nucleotide sequence ID" value="NZ_BAABBL010000002.1"/>
</dbReference>
<dbReference type="PANTHER" id="PTHR46494">
    <property type="entry name" value="CORA FAMILY METAL ION TRANSPORTER (EUROFUNG)"/>
    <property type="match status" value="1"/>
</dbReference>
<dbReference type="GO" id="GO:0000287">
    <property type="term" value="F:magnesium ion binding"/>
    <property type="evidence" value="ECO:0007669"/>
    <property type="project" value="TreeGrafter"/>
</dbReference>
<evidence type="ECO:0000256" key="8">
    <source>
        <dbReference type="ARBA" id="ARBA00023065"/>
    </source>
</evidence>
<dbReference type="EMBL" id="CP060789">
    <property type="protein sequence ID" value="QNP56596.1"/>
    <property type="molecule type" value="Genomic_DNA"/>
</dbReference>
<keyword evidence="5 12" id="KW-0812">Transmembrane</keyword>
<evidence type="ECO:0000256" key="1">
    <source>
        <dbReference type="ARBA" id="ARBA00004651"/>
    </source>
</evidence>
<comment type="subcellular location">
    <subcellularLocation>
        <location evidence="1">Cell membrane</location>
        <topology evidence="1">Multi-pass membrane protein</topology>
    </subcellularLocation>
</comment>
<dbReference type="GO" id="GO:0050897">
    <property type="term" value="F:cobalt ion binding"/>
    <property type="evidence" value="ECO:0007669"/>
    <property type="project" value="TreeGrafter"/>
</dbReference>
<evidence type="ECO:0000256" key="12">
    <source>
        <dbReference type="SAM" id="Phobius"/>
    </source>
</evidence>
<keyword evidence="3" id="KW-0813">Transport</keyword>